<dbReference type="InterPro" id="IPR013563">
    <property type="entry name" value="Oligopep_ABC_C"/>
</dbReference>
<proteinExistence type="inferred from homology"/>
<dbReference type="GO" id="GO:0005886">
    <property type="term" value="C:plasma membrane"/>
    <property type="evidence" value="ECO:0007669"/>
    <property type="project" value="UniProtKB-SubCell"/>
</dbReference>
<dbReference type="Pfam" id="PF08352">
    <property type="entry name" value="oligo_HPY"/>
    <property type="match status" value="1"/>
</dbReference>
<dbReference type="OrthoDB" id="9815712at2"/>
<comment type="similarity">
    <text evidence="2">Belongs to the ABC transporter superfamily.</text>
</comment>
<dbReference type="GO" id="GO:0005524">
    <property type="term" value="F:ATP binding"/>
    <property type="evidence" value="ECO:0007669"/>
    <property type="project" value="UniProtKB-KW"/>
</dbReference>
<feature type="domain" description="ABC transporter" evidence="7">
    <location>
        <begin position="41"/>
        <end position="290"/>
    </location>
</feature>
<dbReference type="Gene3D" id="3.40.50.300">
    <property type="entry name" value="P-loop containing nucleotide triphosphate hydrolases"/>
    <property type="match status" value="1"/>
</dbReference>
<dbReference type="SUPFAM" id="SSF52540">
    <property type="entry name" value="P-loop containing nucleoside triphosphate hydrolases"/>
    <property type="match status" value="1"/>
</dbReference>
<dbReference type="AlphaFoldDB" id="A0A964T109"/>
<dbReference type="PANTHER" id="PTHR43776:SF7">
    <property type="entry name" value="D,D-DIPEPTIDE TRANSPORT ATP-BINDING PROTEIN DDPF-RELATED"/>
    <property type="match status" value="1"/>
</dbReference>
<evidence type="ECO:0000256" key="2">
    <source>
        <dbReference type="ARBA" id="ARBA00005417"/>
    </source>
</evidence>
<dbReference type="FunFam" id="3.40.50.300:FF:000016">
    <property type="entry name" value="Oligopeptide ABC transporter ATP-binding component"/>
    <property type="match status" value="1"/>
</dbReference>
<keyword evidence="4" id="KW-0547">Nucleotide-binding</keyword>
<evidence type="ECO:0000259" key="7">
    <source>
        <dbReference type="PROSITE" id="PS50893"/>
    </source>
</evidence>
<dbReference type="PROSITE" id="PS50893">
    <property type="entry name" value="ABC_TRANSPORTER_2"/>
    <property type="match status" value="1"/>
</dbReference>
<keyword evidence="5 8" id="KW-0067">ATP-binding</keyword>
<dbReference type="EMBL" id="SPKJ01000002">
    <property type="protein sequence ID" value="MYZ46335.1"/>
    <property type="molecule type" value="Genomic_DNA"/>
</dbReference>
<evidence type="ECO:0000256" key="6">
    <source>
        <dbReference type="SAM" id="MobiDB-lite"/>
    </source>
</evidence>
<keyword evidence="9" id="KW-1185">Reference proteome</keyword>
<dbReference type="Proteomes" id="UP000773614">
    <property type="component" value="Unassembled WGS sequence"/>
</dbReference>
<evidence type="ECO:0000256" key="3">
    <source>
        <dbReference type="ARBA" id="ARBA00022448"/>
    </source>
</evidence>
<protein>
    <submittedName>
        <fullName evidence="8">ABC transporter ATP-binding protein</fullName>
    </submittedName>
</protein>
<reference evidence="8" key="1">
    <citation type="submission" date="2019-03" db="EMBL/GenBank/DDBJ databases">
        <title>Afifella sp. nov., isolated from activated sludge.</title>
        <authorList>
            <person name="Li Q."/>
            <person name="Liu Y."/>
        </authorList>
    </citation>
    <scope>NUCLEOTIDE SEQUENCE</scope>
    <source>
        <strain evidence="8">L72</strain>
    </source>
</reference>
<feature type="region of interest" description="Disordered" evidence="6">
    <location>
        <begin position="1"/>
        <end position="26"/>
    </location>
</feature>
<evidence type="ECO:0000256" key="1">
    <source>
        <dbReference type="ARBA" id="ARBA00004417"/>
    </source>
</evidence>
<evidence type="ECO:0000313" key="8">
    <source>
        <dbReference type="EMBL" id="MYZ46335.1"/>
    </source>
</evidence>
<accession>A0A964T109</accession>
<evidence type="ECO:0000313" key="9">
    <source>
        <dbReference type="Proteomes" id="UP000773614"/>
    </source>
</evidence>
<dbReference type="GO" id="GO:0016887">
    <property type="term" value="F:ATP hydrolysis activity"/>
    <property type="evidence" value="ECO:0007669"/>
    <property type="project" value="InterPro"/>
</dbReference>
<dbReference type="InterPro" id="IPR027417">
    <property type="entry name" value="P-loop_NTPase"/>
</dbReference>
<dbReference type="InterPro" id="IPR017871">
    <property type="entry name" value="ABC_transporter-like_CS"/>
</dbReference>
<dbReference type="InterPro" id="IPR003593">
    <property type="entry name" value="AAA+_ATPase"/>
</dbReference>
<keyword evidence="3" id="KW-0813">Transport</keyword>
<dbReference type="CDD" id="cd03257">
    <property type="entry name" value="ABC_NikE_OppD_transporters"/>
    <property type="match status" value="1"/>
</dbReference>
<comment type="caution">
    <text evidence="8">The sequence shown here is derived from an EMBL/GenBank/DDBJ whole genome shotgun (WGS) entry which is preliminary data.</text>
</comment>
<evidence type="ECO:0000256" key="5">
    <source>
        <dbReference type="ARBA" id="ARBA00022840"/>
    </source>
</evidence>
<dbReference type="Pfam" id="PF00005">
    <property type="entry name" value="ABC_tran"/>
    <property type="match status" value="1"/>
</dbReference>
<name>A0A964T109_9HYPH</name>
<organism evidence="8 9">
    <name type="scientific">Propylenella binzhouense</name>
    <dbReference type="NCBI Taxonomy" id="2555902"/>
    <lineage>
        <taxon>Bacteria</taxon>
        <taxon>Pseudomonadati</taxon>
        <taxon>Pseudomonadota</taxon>
        <taxon>Alphaproteobacteria</taxon>
        <taxon>Hyphomicrobiales</taxon>
        <taxon>Propylenellaceae</taxon>
        <taxon>Propylenella</taxon>
    </lineage>
</organism>
<dbReference type="InterPro" id="IPR003439">
    <property type="entry name" value="ABC_transporter-like_ATP-bd"/>
</dbReference>
<dbReference type="PROSITE" id="PS00211">
    <property type="entry name" value="ABC_TRANSPORTER_1"/>
    <property type="match status" value="1"/>
</dbReference>
<dbReference type="GO" id="GO:0015833">
    <property type="term" value="P:peptide transport"/>
    <property type="evidence" value="ECO:0007669"/>
    <property type="project" value="InterPro"/>
</dbReference>
<feature type="compositionally biased region" description="Basic and acidic residues" evidence="6">
    <location>
        <begin position="8"/>
        <end position="24"/>
    </location>
</feature>
<dbReference type="GO" id="GO:0055085">
    <property type="term" value="P:transmembrane transport"/>
    <property type="evidence" value="ECO:0007669"/>
    <property type="project" value="UniProtKB-ARBA"/>
</dbReference>
<gene>
    <name evidence="8" type="ORF">E4O86_01180</name>
</gene>
<dbReference type="PANTHER" id="PTHR43776">
    <property type="entry name" value="TRANSPORT ATP-BINDING PROTEIN"/>
    <property type="match status" value="1"/>
</dbReference>
<comment type="subcellular location">
    <subcellularLocation>
        <location evidence="1">Cell inner membrane</location>
        <topology evidence="1">Peripheral membrane protein</topology>
    </subcellularLocation>
</comment>
<sequence length="317" mass="34433">MPVSPALPERHGGLRDRSALDGRRPGPGSGLLAELAMTALLQVRDLAKTYHPSGLFGGRTVRAVDGVSFDIERGGTLALVGESGSGKSTTGRLVMNLIKPSAGEVIFDGGSVYEPSRVVQRTLRRRMQVIFQDPYASLNPRKTVGHIVGQPLAIHRGGAPSRYRDDVIRMLDLVGLSPGDRFIGRMPHEFSGGQRQRIAIARALMLEPEFVVADEAVSALDVSVQAQILQLLLKLQRDYKLTFLFITHDLAVVRAIAQRVAVMYRGRIVETGSVEEVFTAPKHDYTRALLAASPIPDPALARRRGRLLQAPSAGPAR</sequence>
<dbReference type="SMART" id="SM00382">
    <property type="entry name" value="AAA"/>
    <property type="match status" value="1"/>
</dbReference>
<evidence type="ECO:0000256" key="4">
    <source>
        <dbReference type="ARBA" id="ARBA00022741"/>
    </source>
</evidence>
<dbReference type="InterPro" id="IPR050319">
    <property type="entry name" value="ABC_transp_ATP-bind"/>
</dbReference>